<evidence type="ECO:0000259" key="13">
    <source>
        <dbReference type="Pfam" id="PF00520"/>
    </source>
</evidence>
<dbReference type="Proteomes" id="UP000693970">
    <property type="component" value="Unassembled WGS sequence"/>
</dbReference>
<evidence type="ECO:0000256" key="11">
    <source>
        <dbReference type="SAM" id="MobiDB-lite"/>
    </source>
</evidence>
<evidence type="ECO:0000256" key="9">
    <source>
        <dbReference type="ARBA" id="ARBA00023136"/>
    </source>
</evidence>
<dbReference type="GO" id="GO:0001508">
    <property type="term" value="P:action potential"/>
    <property type="evidence" value="ECO:0007669"/>
    <property type="project" value="TreeGrafter"/>
</dbReference>
<keyword evidence="4 12" id="KW-0812">Transmembrane</keyword>
<evidence type="ECO:0000256" key="8">
    <source>
        <dbReference type="ARBA" id="ARBA00023065"/>
    </source>
</evidence>
<evidence type="ECO:0000256" key="7">
    <source>
        <dbReference type="ARBA" id="ARBA00022989"/>
    </source>
</evidence>
<evidence type="ECO:0000256" key="5">
    <source>
        <dbReference type="ARBA" id="ARBA00022826"/>
    </source>
</evidence>
<dbReference type="EMBL" id="JAGRRH010000010">
    <property type="protein sequence ID" value="KAG7363114.1"/>
    <property type="molecule type" value="Genomic_DNA"/>
</dbReference>
<feature type="region of interest" description="Disordered" evidence="11">
    <location>
        <begin position="20"/>
        <end position="45"/>
    </location>
</feature>
<reference evidence="14" key="2">
    <citation type="submission" date="2021-04" db="EMBL/GenBank/DDBJ databases">
        <authorList>
            <person name="Podell S."/>
        </authorList>
    </citation>
    <scope>NUCLEOTIDE SEQUENCE</scope>
    <source>
        <strain evidence="14">Hildebrandi</strain>
    </source>
</reference>
<proteinExistence type="predicted"/>
<feature type="transmembrane region" description="Helical" evidence="12">
    <location>
        <begin position="244"/>
        <end position="266"/>
    </location>
</feature>
<keyword evidence="6" id="KW-0630">Potassium</keyword>
<keyword evidence="15" id="KW-1185">Reference proteome</keyword>
<evidence type="ECO:0000256" key="1">
    <source>
        <dbReference type="ARBA" id="ARBA00004141"/>
    </source>
</evidence>
<evidence type="ECO:0000313" key="14">
    <source>
        <dbReference type="EMBL" id="KAG7363114.1"/>
    </source>
</evidence>
<evidence type="ECO:0000256" key="3">
    <source>
        <dbReference type="ARBA" id="ARBA00022538"/>
    </source>
</evidence>
<keyword evidence="5" id="KW-0631">Potassium channel</keyword>
<gene>
    <name evidence="14" type="ORF">IV203_026474</name>
</gene>
<feature type="transmembrane region" description="Helical" evidence="12">
    <location>
        <begin position="310"/>
        <end position="333"/>
    </location>
</feature>
<keyword evidence="9 12" id="KW-0472">Membrane</keyword>
<dbReference type="OrthoDB" id="43502at2759"/>
<dbReference type="GO" id="GO:0005249">
    <property type="term" value="F:voltage-gated potassium channel activity"/>
    <property type="evidence" value="ECO:0007669"/>
    <property type="project" value="InterPro"/>
</dbReference>
<keyword evidence="7 12" id="KW-1133">Transmembrane helix</keyword>
<comment type="subcellular location">
    <subcellularLocation>
        <location evidence="1">Membrane</location>
        <topology evidence="1">Multi-pass membrane protein</topology>
    </subcellularLocation>
</comment>
<dbReference type="GO" id="GO:0008076">
    <property type="term" value="C:voltage-gated potassium channel complex"/>
    <property type="evidence" value="ECO:0007669"/>
    <property type="project" value="InterPro"/>
</dbReference>
<protein>
    <submittedName>
        <fullName evidence="14">Ion transport protein</fullName>
    </submittedName>
</protein>
<dbReference type="AlphaFoldDB" id="A0A9K3LJR6"/>
<organism evidence="14 15">
    <name type="scientific">Nitzschia inconspicua</name>
    <dbReference type="NCBI Taxonomy" id="303405"/>
    <lineage>
        <taxon>Eukaryota</taxon>
        <taxon>Sar</taxon>
        <taxon>Stramenopiles</taxon>
        <taxon>Ochrophyta</taxon>
        <taxon>Bacillariophyta</taxon>
        <taxon>Bacillariophyceae</taxon>
        <taxon>Bacillariophycidae</taxon>
        <taxon>Bacillariales</taxon>
        <taxon>Bacillariaceae</taxon>
        <taxon>Nitzschia</taxon>
    </lineage>
</organism>
<dbReference type="PANTHER" id="PTHR11537">
    <property type="entry name" value="VOLTAGE-GATED POTASSIUM CHANNEL"/>
    <property type="match status" value="1"/>
</dbReference>
<dbReference type="InterPro" id="IPR028325">
    <property type="entry name" value="VG_K_chnl"/>
</dbReference>
<evidence type="ECO:0000256" key="2">
    <source>
        <dbReference type="ARBA" id="ARBA00022448"/>
    </source>
</evidence>
<feature type="transmembrane region" description="Helical" evidence="12">
    <location>
        <begin position="139"/>
        <end position="158"/>
    </location>
</feature>
<reference evidence="14" key="1">
    <citation type="journal article" date="2021" name="Sci. Rep.">
        <title>Diploid genomic architecture of Nitzschia inconspicua, an elite biomass production diatom.</title>
        <authorList>
            <person name="Oliver A."/>
            <person name="Podell S."/>
            <person name="Pinowska A."/>
            <person name="Traller J.C."/>
            <person name="Smith S.R."/>
            <person name="McClure R."/>
            <person name="Beliaev A."/>
            <person name="Bohutskyi P."/>
            <person name="Hill E.A."/>
            <person name="Rabines A."/>
            <person name="Zheng H."/>
            <person name="Allen L.Z."/>
            <person name="Kuo A."/>
            <person name="Grigoriev I.V."/>
            <person name="Allen A.E."/>
            <person name="Hazlebeck D."/>
            <person name="Allen E.E."/>
        </authorList>
    </citation>
    <scope>NUCLEOTIDE SEQUENCE</scope>
    <source>
        <strain evidence="14">Hildebrandi</strain>
    </source>
</reference>
<keyword evidence="10" id="KW-0407">Ion channel</keyword>
<accession>A0A9K3LJR6</accession>
<keyword evidence="3" id="KW-0633">Potassium transport</keyword>
<keyword evidence="8" id="KW-0406">Ion transport</keyword>
<dbReference type="InterPro" id="IPR005821">
    <property type="entry name" value="Ion_trans_dom"/>
</dbReference>
<name>A0A9K3LJR6_9STRA</name>
<evidence type="ECO:0000256" key="6">
    <source>
        <dbReference type="ARBA" id="ARBA00022958"/>
    </source>
</evidence>
<feature type="domain" description="Ion transport" evidence="13">
    <location>
        <begin position="108"/>
        <end position="330"/>
    </location>
</feature>
<sequence length="492" mass="56288">MTNSDTVFISNYRNFVDLDGSVNRSSNGTDNGPGAPPLPPNRKTHFRRNSLSLRDVAQMTRQESTMLRKGVLEKVFDLNNSEDQEDLSHEHTMLYLTLHPRCKNSEAKIFKKFITCIIILDLFSFILSTEDALYAPNQLIFHCLEGVTSSIFLVEYMARLVTITENARYGTLGPIRGRLKWMLTFPAIVDMLATVPFFFNLATDWRIPSLSYTRIFRVLRLLKTDGYRRAFGACYRVIYYNREILYVAVLVCFFLVLLSSVLLYYCRPRNVDVKIFESIPATLYTSLLMLTGQDAWVRNSQYMPWYTKTVVGFTGALSVAMFALPVSLLTWGFESEAIRCARRTSRHLKRANTFEIHEPAPNLGVEKVDSLNSDEEYLRIIARDSSDDSNTVDAISDHNKRQIGELVERFLKDDGKGTKFVALSNFLLSNIEYKAETDMKLVEGFRDAVDSSNVRHRLETLEMSVLSLHSKLDFLVRNLETEKNAAPISEIL</sequence>
<evidence type="ECO:0000313" key="15">
    <source>
        <dbReference type="Proteomes" id="UP000693970"/>
    </source>
</evidence>
<dbReference type="Pfam" id="PF00520">
    <property type="entry name" value="Ion_trans"/>
    <property type="match status" value="1"/>
</dbReference>
<feature type="transmembrane region" description="Helical" evidence="12">
    <location>
        <begin position="109"/>
        <end position="127"/>
    </location>
</feature>
<feature type="transmembrane region" description="Helical" evidence="12">
    <location>
        <begin position="179"/>
        <end position="199"/>
    </location>
</feature>
<comment type="caution">
    <text evidence="14">The sequence shown here is derived from an EMBL/GenBank/DDBJ whole genome shotgun (WGS) entry which is preliminary data.</text>
</comment>
<evidence type="ECO:0000256" key="10">
    <source>
        <dbReference type="ARBA" id="ARBA00023303"/>
    </source>
</evidence>
<evidence type="ECO:0000256" key="12">
    <source>
        <dbReference type="SAM" id="Phobius"/>
    </source>
</evidence>
<keyword evidence="2" id="KW-0813">Transport</keyword>
<dbReference type="PANTHER" id="PTHR11537:SF254">
    <property type="entry name" value="POTASSIUM VOLTAGE-GATED CHANNEL PROTEIN SHAB"/>
    <property type="match status" value="1"/>
</dbReference>
<evidence type="ECO:0000256" key="4">
    <source>
        <dbReference type="ARBA" id="ARBA00022692"/>
    </source>
</evidence>